<dbReference type="InterPro" id="IPR029058">
    <property type="entry name" value="AB_hydrolase_fold"/>
</dbReference>
<dbReference type="Pfam" id="PF06821">
    <property type="entry name" value="Ser_hydrolase"/>
    <property type="match status" value="1"/>
</dbReference>
<protein>
    <recommendedName>
        <fullName evidence="3">Alpha/beta hydrolase</fullName>
    </recommendedName>
</protein>
<sequence length="193" mass="22203">MNLEKVIILNGWTQGDISDIPEFLPNNPANWMGWSKVELEKLGYTVINPYLKDAYKQEYAEWKEQLEKLNIDENTILVGWSAGGAFWVRWLGETKKSIKKLILVAPAKLYKKSGVESNFDRFMDFSIDPSIKDRVERIVIFISNDNEDLLQSAELYQKELTAELIQIPGQGHFTNAERQSPAFPELIHAITKE</sequence>
<organism evidence="1 2">
    <name type="scientific">Candidatus Magasanikbacteria bacterium RIFOXYC12_FULL_33_11</name>
    <dbReference type="NCBI Taxonomy" id="1798701"/>
    <lineage>
        <taxon>Bacteria</taxon>
        <taxon>Candidatus Magasanikiibacteriota</taxon>
    </lineage>
</organism>
<dbReference type="AlphaFoldDB" id="A0A1F6NPA2"/>
<dbReference type="PANTHER" id="PTHR15394:SF3">
    <property type="entry name" value="SERINE HYDROLASE RBBP9"/>
    <property type="match status" value="1"/>
</dbReference>
<dbReference type="InterPro" id="IPR010662">
    <property type="entry name" value="RBBP9/YdeN"/>
</dbReference>
<proteinExistence type="predicted"/>
<dbReference type="Proteomes" id="UP000178349">
    <property type="component" value="Unassembled WGS sequence"/>
</dbReference>
<evidence type="ECO:0008006" key="3">
    <source>
        <dbReference type="Google" id="ProtNLM"/>
    </source>
</evidence>
<dbReference type="EMBL" id="MFQW01000038">
    <property type="protein sequence ID" value="OGH85685.1"/>
    <property type="molecule type" value="Genomic_DNA"/>
</dbReference>
<reference evidence="1 2" key="1">
    <citation type="journal article" date="2016" name="Nat. Commun.">
        <title>Thousands of microbial genomes shed light on interconnected biogeochemical processes in an aquifer system.</title>
        <authorList>
            <person name="Anantharaman K."/>
            <person name="Brown C.T."/>
            <person name="Hug L.A."/>
            <person name="Sharon I."/>
            <person name="Castelle C.J."/>
            <person name="Probst A.J."/>
            <person name="Thomas B.C."/>
            <person name="Singh A."/>
            <person name="Wilkins M.J."/>
            <person name="Karaoz U."/>
            <person name="Brodie E.L."/>
            <person name="Williams K.H."/>
            <person name="Hubbard S.S."/>
            <person name="Banfield J.F."/>
        </authorList>
    </citation>
    <scope>NUCLEOTIDE SEQUENCE [LARGE SCALE GENOMIC DNA]</scope>
</reference>
<accession>A0A1F6NPA2</accession>
<dbReference type="GO" id="GO:0016787">
    <property type="term" value="F:hydrolase activity"/>
    <property type="evidence" value="ECO:0007669"/>
    <property type="project" value="InterPro"/>
</dbReference>
<gene>
    <name evidence="1" type="ORF">A2493_02845</name>
</gene>
<dbReference type="Gene3D" id="3.40.50.1820">
    <property type="entry name" value="alpha/beta hydrolase"/>
    <property type="match status" value="1"/>
</dbReference>
<comment type="caution">
    <text evidence="1">The sequence shown here is derived from an EMBL/GenBank/DDBJ whole genome shotgun (WGS) entry which is preliminary data.</text>
</comment>
<dbReference type="SUPFAM" id="SSF53474">
    <property type="entry name" value="alpha/beta-Hydrolases"/>
    <property type="match status" value="1"/>
</dbReference>
<evidence type="ECO:0000313" key="2">
    <source>
        <dbReference type="Proteomes" id="UP000178349"/>
    </source>
</evidence>
<dbReference type="PANTHER" id="PTHR15394">
    <property type="entry name" value="SERINE HYDROLASE RBBP9"/>
    <property type="match status" value="1"/>
</dbReference>
<name>A0A1F6NPA2_9BACT</name>
<evidence type="ECO:0000313" key="1">
    <source>
        <dbReference type="EMBL" id="OGH85685.1"/>
    </source>
</evidence>